<dbReference type="Gene3D" id="2.40.50.140">
    <property type="entry name" value="Nucleic acid-binding proteins"/>
    <property type="match status" value="1"/>
</dbReference>
<dbReference type="PANTHER" id="PTHR11586">
    <property type="entry name" value="TRNA-AMINOACYLATION COFACTOR ARC1 FAMILY MEMBER"/>
    <property type="match status" value="1"/>
</dbReference>
<gene>
    <name evidence="6" type="ORF">RS030_192893</name>
</gene>
<protein>
    <submittedName>
        <fullName evidence="6">Tyrosyl-tRNA synthetase</fullName>
    </submittedName>
</protein>
<dbReference type="CDD" id="cd02799">
    <property type="entry name" value="tRNA_bind_EMAP-II_like"/>
    <property type="match status" value="1"/>
</dbReference>
<evidence type="ECO:0000313" key="7">
    <source>
        <dbReference type="Proteomes" id="UP001311799"/>
    </source>
</evidence>
<evidence type="ECO:0000259" key="4">
    <source>
        <dbReference type="PROSITE" id="PS50405"/>
    </source>
</evidence>
<evidence type="ECO:0000256" key="3">
    <source>
        <dbReference type="PROSITE-ProRule" id="PRU00209"/>
    </source>
</evidence>
<comment type="caution">
    <text evidence="6">The sequence shown here is derived from an EMBL/GenBank/DDBJ whole genome shotgun (WGS) entry which is preliminary data.</text>
</comment>
<dbReference type="InterPro" id="IPR051270">
    <property type="entry name" value="Tyrosine-tRNA_ligase_regulator"/>
</dbReference>
<organism evidence="6 7">
    <name type="scientific">Cryptosporidium xiaoi</name>
    <dbReference type="NCBI Taxonomy" id="659607"/>
    <lineage>
        <taxon>Eukaryota</taxon>
        <taxon>Sar</taxon>
        <taxon>Alveolata</taxon>
        <taxon>Apicomplexa</taxon>
        <taxon>Conoidasida</taxon>
        <taxon>Coccidia</taxon>
        <taxon>Eucoccidiorida</taxon>
        <taxon>Eimeriorina</taxon>
        <taxon>Cryptosporidiidae</taxon>
        <taxon>Cryptosporidium</taxon>
    </lineage>
</organism>
<reference evidence="6 7" key="1">
    <citation type="submission" date="2023-10" db="EMBL/GenBank/DDBJ databases">
        <title>Comparative genomics analysis reveals potential genetic determinants of host preference in Cryptosporidium xiaoi.</title>
        <authorList>
            <person name="Xiao L."/>
            <person name="Li J."/>
        </authorList>
    </citation>
    <scope>NUCLEOTIDE SEQUENCE [LARGE SCALE GENOMIC DNA]</scope>
    <source>
        <strain evidence="6 7">52996</strain>
    </source>
</reference>
<dbReference type="SUPFAM" id="SSF50249">
    <property type="entry name" value="Nucleic acid-binding proteins"/>
    <property type="match status" value="1"/>
</dbReference>
<dbReference type="Pfam" id="PF01588">
    <property type="entry name" value="tRNA_bind"/>
    <property type="match status" value="1"/>
</dbReference>
<dbReference type="PROSITE" id="PS50886">
    <property type="entry name" value="TRBD"/>
    <property type="match status" value="1"/>
</dbReference>
<proteinExistence type="predicted"/>
<dbReference type="PROSITE" id="PS50405">
    <property type="entry name" value="GST_CTER"/>
    <property type="match status" value="1"/>
</dbReference>
<feature type="domain" description="GST C-terminal" evidence="4">
    <location>
        <begin position="54"/>
        <end position="196"/>
    </location>
</feature>
<dbReference type="GO" id="GO:0000049">
    <property type="term" value="F:tRNA binding"/>
    <property type="evidence" value="ECO:0007669"/>
    <property type="project" value="UniProtKB-UniRule"/>
</dbReference>
<dbReference type="Gene3D" id="1.20.1050.10">
    <property type="match status" value="1"/>
</dbReference>
<dbReference type="SUPFAM" id="SSF47616">
    <property type="entry name" value="GST C-terminal domain-like"/>
    <property type="match status" value="1"/>
</dbReference>
<dbReference type="Proteomes" id="UP001311799">
    <property type="component" value="Unassembled WGS sequence"/>
</dbReference>
<accession>A0AAV9Y004</accession>
<dbReference type="EMBL" id="JAWDEY010000010">
    <property type="protein sequence ID" value="KAK6590038.1"/>
    <property type="molecule type" value="Genomic_DNA"/>
</dbReference>
<sequence length="389" mass="44362">MAVLVKYTNSGIIGEIFTILTKYLLLRENVNLKIEHIQDEKVEDKVLLFKDESKSSDESNAEEELNRTDIIMYLGSLSKLLLGKEFCYKKEIRELLFRLESVNYKPFEDENFIKELDESLKDKYFVIGKSITLIDIVLYPTLFDYFNSLANKDESYVPEYVGLSKFYENIQVITPIRQSCSENLKYLDLSFFKKKLVSKEKTKLPSANGDEKRPIDDPTRIALKVGRILSVDRHPSADKLYVEKIDLGEDEPRTILSGLVGVYDLKKKINELVVVVSNLKPRSMRGIVSNGMLLCATSSNNDGDNNEPLCEPVSVPKDARVGELVYFNDYKGEPDPVLNTKTGKDPFAAVQPFYNIDGNYICRYKESQMFTSAGPLYVENRSIVNPKLS</sequence>
<name>A0AAV9Y004_9CRYT</name>
<dbReference type="InterPro" id="IPR036282">
    <property type="entry name" value="Glutathione-S-Trfase_C_sf"/>
</dbReference>
<dbReference type="AlphaFoldDB" id="A0AAV9Y004"/>
<feature type="domain" description="TRNA-binding" evidence="5">
    <location>
        <begin position="217"/>
        <end position="326"/>
    </location>
</feature>
<evidence type="ECO:0000313" key="6">
    <source>
        <dbReference type="EMBL" id="KAK6590038.1"/>
    </source>
</evidence>
<keyword evidence="1 3" id="KW-0820">tRNA-binding</keyword>
<dbReference type="InterPro" id="IPR002547">
    <property type="entry name" value="tRNA-bd_dom"/>
</dbReference>
<evidence type="ECO:0000256" key="1">
    <source>
        <dbReference type="ARBA" id="ARBA00022555"/>
    </source>
</evidence>
<dbReference type="InterPro" id="IPR010987">
    <property type="entry name" value="Glutathione-S-Trfase_C-like"/>
</dbReference>
<dbReference type="PANTHER" id="PTHR11586:SF33">
    <property type="entry name" value="AMINOACYL TRNA SYNTHASE COMPLEX-INTERACTING MULTIFUNCTIONAL PROTEIN 1"/>
    <property type="match status" value="1"/>
</dbReference>
<evidence type="ECO:0000256" key="2">
    <source>
        <dbReference type="ARBA" id="ARBA00022884"/>
    </source>
</evidence>
<evidence type="ECO:0000259" key="5">
    <source>
        <dbReference type="PROSITE" id="PS50886"/>
    </source>
</evidence>
<keyword evidence="2 3" id="KW-0694">RNA-binding</keyword>
<keyword evidence="7" id="KW-1185">Reference proteome</keyword>
<dbReference type="InterPro" id="IPR012340">
    <property type="entry name" value="NA-bd_OB-fold"/>
</dbReference>